<proteinExistence type="predicted"/>
<comment type="caution">
    <text evidence="1">The sequence shown here is derived from an EMBL/GenBank/DDBJ whole genome shotgun (WGS) entry which is preliminary data.</text>
</comment>
<protein>
    <submittedName>
        <fullName evidence="1">Uncharacterized protein</fullName>
    </submittedName>
</protein>
<organism evidence="1 2">
    <name type="scientific">Trichothecium roseum</name>
    <dbReference type="NCBI Taxonomy" id="47278"/>
    <lineage>
        <taxon>Eukaryota</taxon>
        <taxon>Fungi</taxon>
        <taxon>Dikarya</taxon>
        <taxon>Ascomycota</taxon>
        <taxon>Pezizomycotina</taxon>
        <taxon>Sordariomycetes</taxon>
        <taxon>Hypocreomycetidae</taxon>
        <taxon>Hypocreales</taxon>
        <taxon>Hypocreales incertae sedis</taxon>
        <taxon>Trichothecium</taxon>
    </lineage>
</organism>
<evidence type="ECO:0000313" key="1">
    <source>
        <dbReference type="EMBL" id="KAI9897802.1"/>
    </source>
</evidence>
<gene>
    <name evidence="1" type="ORF">N3K66_007658</name>
</gene>
<reference evidence="1" key="1">
    <citation type="submission" date="2022-10" db="EMBL/GenBank/DDBJ databases">
        <title>Complete Genome of Trichothecium roseum strain YXFP-22015, a Plant Pathogen Isolated from Citrus.</title>
        <authorList>
            <person name="Wang Y."/>
            <person name="Zhu L."/>
        </authorList>
    </citation>
    <scope>NUCLEOTIDE SEQUENCE</scope>
    <source>
        <strain evidence="1">YXFP-22015</strain>
    </source>
</reference>
<name>A0ACC0UV41_9HYPO</name>
<evidence type="ECO:0000313" key="2">
    <source>
        <dbReference type="Proteomes" id="UP001163324"/>
    </source>
</evidence>
<accession>A0ACC0UV41</accession>
<dbReference type="EMBL" id="CM047946">
    <property type="protein sequence ID" value="KAI9897802.1"/>
    <property type="molecule type" value="Genomic_DNA"/>
</dbReference>
<dbReference type="Proteomes" id="UP001163324">
    <property type="component" value="Chromosome 7"/>
</dbReference>
<sequence length="545" mass="60694">MPIRSPFADVEIPNKDLWTHLLDNPKREYPDNHTLFIDGESGRSYTYNDVRDLSTQFGQGLIHNFAWQKGDVLAFFTLNSIDTPVVNLGLHWAAGVASPANPTYTVEELARQLKDAGAKALVTQTPFLDASRRAAKLAGLPEDRIILLGEGRDSRFQYWRDITAEKAWFKPKKPSIDPSKDLAYLVYSSGTTGLPKGVMLYHSNIVANTVQTYRFDPRGLTWDADVQLGVLPFFHIYGLSVVINVSLLTGTKCVIMPRWDLEKACALIERHRITIAYVAPPIVLALSKSPLIDKYDLRSLKWVNSGAAPCSRELTDAVWSRLKVGVKQGYGLSETSPTTHTQTSDEWSRFHGSVGKMVTNMTAMIVDPDGKEVPEGEAGELLVKGPNVFPGYWNRPDLQKDTFTEDGWFKTGDVGYVDKHGNFFITDRIKELIKYKGFQVAPAELEAKLIGRQDIDDVCVIGVWDDKEHTEVPRAYVVTKPGVKGSEDLAKEIADWVAASVAHPKKLRGGVRFIDSIPKSASGKILRRVLKDQLKKDEAAVKAKL</sequence>
<keyword evidence="2" id="KW-1185">Reference proteome</keyword>